<sequence length="118" mass="13654">MEKEKSMRMRTQLRHLTRINEMLIKCLSIIIENKLEGNEPIEFRKSSRPKCWIDICTEGEDEFVDIEACDNAVVPGAVVPIAVNSHEDGSDIEILKNAETVRAEEDQETKRRNRTRKI</sequence>
<proteinExistence type="predicted"/>
<reference evidence="1" key="1">
    <citation type="submission" date="2023-04" db="EMBL/GenBank/DDBJ databases">
        <title>A chromosome-level genome assembly of the parasitoid wasp Eretmocerus hayati.</title>
        <authorList>
            <person name="Zhong Y."/>
            <person name="Liu S."/>
            <person name="Liu Y."/>
        </authorList>
    </citation>
    <scope>NUCLEOTIDE SEQUENCE</scope>
    <source>
        <strain evidence="1">ZJU_SS_LIU_2023</strain>
    </source>
</reference>
<accession>A0ACC2PQE8</accession>
<evidence type="ECO:0000313" key="2">
    <source>
        <dbReference type="Proteomes" id="UP001239111"/>
    </source>
</evidence>
<protein>
    <submittedName>
        <fullName evidence="1">Uncharacterized protein</fullName>
    </submittedName>
</protein>
<dbReference type="EMBL" id="CM056741">
    <property type="protein sequence ID" value="KAJ8685825.1"/>
    <property type="molecule type" value="Genomic_DNA"/>
</dbReference>
<keyword evidence="2" id="KW-1185">Reference proteome</keyword>
<comment type="caution">
    <text evidence="1">The sequence shown here is derived from an EMBL/GenBank/DDBJ whole genome shotgun (WGS) entry which is preliminary data.</text>
</comment>
<evidence type="ECO:0000313" key="1">
    <source>
        <dbReference type="EMBL" id="KAJ8685825.1"/>
    </source>
</evidence>
<gene>
    <name evidence="1" type="ORF">QAD02_021618</name>
</gene>
<name>A0ACC2PQE8_9HYME</name>
<organism evidence="1 2">
    <name type="scientific">Eretmocerus hayati</name>
    <dbReference type="NCBI Taxonomy" id="131215"/>
    <lineage>
        <taxon>Eukaryota</taxon>
        <taxon>Metazoa</taxon>
        <taxon>Ecdysozoa</taxon>
        <taxon>Arthropoda</taxon>
        <taxon>Hexapoda</taxon>
        <taxon>Insecta</taxon>
        <taxon>Pterygota</taxon>
        <taxon>Neoptera</taxon>
        <taxon>Endopterygota</taxon>
        <taxon>Hymenoptera</taxon>
        <taxon>Apocrita</taxon>
        <taxon>Proctotrupomorpha</taxon>
        <taxon>Chalcidoidea</taxon>
        <taxon>Aphelinidae</taxon>
        <taxon>Aphelininae</taxon>
        <taxon>Eretmocerus</taxon>
    </lineage>
</organism>
<dbReference type="Proteomes" id="UP001239111">
    <property type="component" value="Chromosome 1"/>
</dbReference>